<accession>A0A0E9X7A5</accession>
<protein>
    <submittedName>
        <fullName evidence="1">Uncharacterized protein</fullName>
    </submittedName>
</protein>
<organism evidence="1">
    <name type="scientific">Anguilla anguilla</name>
    <name type="common">European freshwater eel</name>
    <name type="synonym">Muraena anguilla</name>
    <dbReference type="NCBI Taxonomy" id="7936"/>
    <lineage>
        <taxon>Eukaryota</taxon>
        <taxon>Metazoa</taxon>
        <taxon>Chordata</taxon>
        <taxon>Craniata</taxon>
        <taxon>Vertebrata</taxon>
        <taxon>Euteleostomi</taxon>
        <taxon>Actinopterygii</taxon>
        <taxon>Neopterygii</taxon>
        <taxon>Teleostei</taxon>
        <taxon>Anguilliformes</taxon>
        <taxon>Anguillidae</taxon>
        <taxon>Anguilla</taxon>
    </lineage>
</organism>
<dbReference type="EMBL" id="GBXM01010088">
    <property type="protein sequence ID" value="JAH98489.1"/>
    <property type="molecule type" value="Transcribed_RNA"/>
</dbReference>
<reference evidence="1" key="2">
    <citation type="journal article" date="2015" name="Fish Shellfish Immunol.">
        <title>Early steps in the European eel (Anguilla anguilla)-Vibrio vulnificus interaction in the gills: Role of the RtxA13 toxin.</title>
        <authorList>
            <person name="Callol A."/>
            <person name="Pajuelo D."/>
            <person name="Ebbesson L."/>
            <person name="Teles M."/>
            <person name="MacKenzie S."/>
            <person name="Amaro C."/>
        </authorList>
    </citation>
    <scope>NUCLEOTIDE SEQUENCE</scope>
</reference>
<name>A0A0E9X7A5_ANGAN</name>
<reference evidence="1" key="1">
    <citation type="submission" date="2014-11" db="EMBL/GenBank/DDBJ databases">
        <authorList>
            <person name="Amaro Gonzalez C."/>
        </authorList>
    </citation>
    <scope>NUCLEOTIDE SEQUENCE</scope>
</reference>
<dbReference type="AlphaFoldDB" id="A0A0E9X7A5"/>
<sequence>MALIDETELHFGKVTDAVGSSGFGCNVNMNFRFLYHCESDKRRIVQMDPHSGSF</sequence>
<evidence type="ECO:0000313" key="1">
    <source>
        <dbReference type="EMBL" id="JAH98489.1"/>
    </source>
</evidence>
<proteinExistence type="predicted"/>